<dbReference type="Proteomes" id="UP000261340">
    <property type="component" value="Unplaced"/>
</dbReference>
<accession>A0A3Q0T266</accession>
<feature type="region of interest" description="Disordered" evidence="1">
    <location>
        <begin position="1"/>
        <end position="35"/>
    </location>
</feature>
<reference evidence="2" key="2">
    <citation type="submission" date="2025-09" db="UniProtKB">
        <authorList>
            <consortium name="Ensembl"/>
        </authorList>
    </citation>
    <scope>IDENTIFICATION</scope>
</reference>
<dbReference type="GeneTree" id="ENSGT00940000181085"/>
<proteinExistence type="predicted"/>
<name>A0A3Q0T266_AMPCI</name>
<dbReference type="Ensembl" id="ENSACIT00000026976.1">
    <property type="protein sequence ID" value="ENSACIP00000026285.1"/>
    <property type="gene ID" value="ENSACIG00000020376.1"/>
</dbReference>
<dbReference type="AlphaFoldDB" id="A0A3Q0T266"/>
<protein>
    <submittedName>
        <fullName evidence="2">Uncharacterized protein</fullName>
    </submittedName>
</protein>
<reference evidence="2" key="1">
    <citation type="submission" date="2025-08" db="UniProtKB">
        <authorList>
            <consortium name="Ensembl"/>
        </authorList>
    </citation>
    <scope>IDENTIFICATION</scope>
</reference>
<evidence type="ECO:0000256" key="1">
    <source>
        <dbReference type="SAM" id="MobiDB-lite"/>
    </source>
</evidence>
<keyword evidence="3" id="KW-1185">Reference proteome</keyword>
<evidence type="ECO:0000313" key="3">
    <source>
        <dbReference type="Proteomes" id="UP000261340"/>
    </source>
</evidence>
<evidence type="ECO:0000313" key="2">
    <source>
        <dbReference type="Ensembl" id="ENSACIP00000026285.1"/>
    </source>
</evidence>
<organism evidence="2 3">
    <name type="scientific">Amphilophus citrinellus</name>
    <name type="common">Midas cichlid</name>
    <name type="synonym">Cichlasoma citrinellum</name>
    <dbReference type="NCBI Taxonomy" id="61819"/>
    <lineage>
        <taxon>Eukaryota</taxon>
        <taxon>Metazoa</taxon>
        <taxon>Chordata</taxon>
        <taxon>Craniata</taxon>
        <taxon>Vertebrata</taxon>
        <taxon>Euteleostomi</taxon>
        <taxon>Actinopterygii</taxon>
        <taxon>Neopterygii</taxon>
        <taxon>Teleostei</taxon>
        <taxon>Neoteleostei</taxon>
        <taxon>Acanthomorphata</taxon>
        <taxon>Ovalentaria</taxon>
        <taxon>Cichlomorphae</taxon>
        <taxon>Cichliformes</taxon>
        <taxon>Cichlidae</taxon>
        <taxon>New World cichlids</taxon>
        <taxon>Cichlasomatinae</taxon>
        <taxon>Heroini</taxon>
        <taxon>Amphilophus</taxon>
    </lineage>
</organism>
<sequence>MSDGTFLPLKTGVGTDPHTAFALSPDSKMHKEKAEDPPFQLLDSDNMTISIGRAGHLSGNLTELSQKV</sequence>